<evidence type="ECO:0000256" key="1">
    <source>
        <dbReference type="ARBA" id="ARBA00022801"/>
    </source>
</evidence>
<evidence type="ECO:0000313" key="6">
    <source>
        <dbReference type="EMBL" id="MBC6448076.1"/>
    </source>
</evidence>
<evidence type="ECO:0000313" key="7">
    <source>
        <dbReference type="Proteomes" id="UP000734823"/>
    </source>
</evidence>
<dbReference type="RefSeq" id="WP_187220574.1">
    <property type="nucleotide sequence ID" value="NZ_JABVED010000006.1"/>
</dbReference>
<name>A0ABR7L5V9_9PSEU</name>
<dbReference type="CDD" id="cd18012">
    <property type="entry name" value="DEXQc_arch_SWI2_SNF2"/>
    <property type="match status" value="1"/>
</dbReference>
<dbReference type="InterPro" id="IPR001650">
    <property type="entry name" value="Helicase_C-like"/>
</dbReference>
<sequence>MRADLPDLDPGDLADAVGPGAYARGAHYARQNAVVRMHWDAHEQALFGTVRSQSGGFYETVAFFSSRGGAVVRFAHGECNCPVEYDCKHVVALVLTANGMDRRKPAAPAPPSWEQSLGSLVEPARAADRADAAPIGIELTVAATPTRPTYGRGAVEPALKVVARLVTPGRNGWVAGGLSWSKLSAPYQYTEYRTSHVRVLRELYAAYRSHEGLHSYGYHSEQKTLDLASFESRQLWPLLDEAATLGVRLVHGRKRLGPLDPPGGARLLLDVTQGAEPGSLAVSPVLLVDGSEVDAAPLRFIGSDGHGVVYVDRAQIRAGVEHADWRLGLARLDGTAPAQLQRMAVENKHLVVPPGQGDRFRDEFYPRLRHVARVVSSDNSFTPPAISDPTLVLRANYGEDHALDLEWEWAYQIGDSPIRVPLDQAGSDDGYRDLAKEQAVLADLDLPLEEFGLRDPERALTARTRLRGIDTLRFTTEVIPLLADAPDTAVEVGGDPLDYREAGDSLRIGVSTGEVAGETDWFDLGVTITVEGREVPFAEVFMALDAEESHLLMPDGAYFSLEKPELQTLRKLIEEARALRDSPDGPLKISRFQVGLWDELAELGVVDRQAGAWQRQVDALRTVNSVDPTPPPDTLAVHLRNYQLDGFRWLKFLWDFKLGGILADDMGLGKTVQTLALLCHAKQSDPARPPFLVVAPTSVVPNWAAEAARFAPELNVVSISDTMRRRGQTLAETTAGADVVVTSYTLFRIDFDAYAEHAWSGLVLDEAQFTKNHQSKNYQCARRLPAPFKLAITGTPMENNLMELWSLLSITSPGLFPNPTRFRDYYGQPIEKRGDTELLAQLRRRIKPLVQRRTKEQVAADLPEKQEQVLEVDLHPKHRKIYQTHLQRERRRVLGLVDDMNKNRFTILRSLTLLRQLSLHAGLVDDANQDLPSAKIDALLEHLREVVDGGHRALVFSQFTGFLDKVRDSLDAAGVEYCYLDGKTRNRATVLKRFKAGSVPVFLISLKAGGFGLNLTEADYCFLLDPWWNPATEAQAVDRTHRIGQTRNVMVYRLIAKDTIEEKVMALKARKADLFTSVMDDGNMFGTGLDVEDIRELFA</sequence>
<dbReference type="EMBL" id="JABVED010000006">
    <property type="protein sequence ID" value="MBC6448076.1"/>
    <property type="molecule type" value="Genomic_DNA"/>
</dbReference>
<protein>
    <submittedName>
        <fullName evidence="6">DEAD/DEAH box helicase</fullName>
    </submittedName>
</protein>
<dbReference type="SUPFAM" id="SSF52540">
    <property type="entry name" value="P-loop containing nucleoside triphosphate hydrolases"/>
    <property type="match status" value="2"/>
</dbReference>
<dbReference type="PROSITE" id="PS51194">
    <property type="entry name" value="HELICASE_CTER"/>
    <property type="match status" value="1"/>
</dbReference>
<gene>
    <name evidence="6" type="ORF">GPZ80_12950</name>
</gene>
<dbReference type="Pfam" id="PF00271">
    <property type="entry name" value="Helicase_C"/>
    <property type="match status" value="1"/>
</dbReference>
<dbReference type="InterPro" id="IPR000330">
    <property type="entry name" value="SNF2_N"/>
</dbReference>
<comment type="caution">
    <text evidence="6">The sequence shown here is derived from an EMBL/GenBank/DDBJ whole genome shotgun (WGS) entry which is preliminary data.</text>
</comment>
<keyword evidence="6" id="KW-0347">Helicase</keyword>
<keyword evidence="2" id="KW-0479">Metal-binding</keyword>
<dbReference type="PROSITE" id="PS50966">
    <property type="entry name" value="ZF_SWIM"/>
    <property type="match status" value="1"/>
</dbReference>
<evidence type="ECO:0000259" key="5">
    <source>
        <dbReference type="PROSITE" id="PS51194"/>
    </source>
</evidence>
<dbReference type="PROSITE" id="PS51192">
    <property type="entry name" value="HELICASE_ATP_BIND_1"/>
    <property type="match status" value="1"/>
</dbReference>
<evidence type="ECO:0000256" key="2">
    <source>
        <dbReference type="PROSITE-ProRule" id="PRU00325"/>
    </source>
</evidence>
<keyword evidence="2" id="KW-0862">Zinc</keyword>
<keyword evidence="2" id="KW-0863">Zinc-finger</keyword>
<dbReference type="SMART" id="SM00490">
    <property type="entry name" value="HELICc"/>
    <property type="match status" value="1"/>
</dbReference>
<dbReference type="SMART" id="SM00487">
    <property type="entry name" value="DEXDc"/>
    <property type="match status" value="1"/>
</dbReference>
<dbReference type="CDD" id="cd18793">
    <property type="entry name" value="SF2_C_SNF"/>
    <property type="match status" value="1"/>
</dbReference>
<proteinExistence type="predicted"/>
<dbReference type="InterPro" id="IPR049730">
    <property type="entry name" value="SNF2/RAD54-like_C"/>
</dbReference>
<dbReference type="Proteomes" id="UP000734823">
    <property type="component" value="Unassembled WGS sequence"/>
</dbReference>
<dbReference type="InterPro" id="IPR007527">
    <property type="entry name" value="Znf_SWIM"/>
</dbReference>
<evidence type="ECO:0000259" key="3">
    <source>
        <dbReference type="PROSITE" id="PS50966"/>
    </source>
</evidence>
<accession>A0ABR7L5V9</accession>
<evidence type="ECO:0000259" key="4">
    <source>
        <dbReference type="PROSITE" id="PS51192"/>
    </source>
</evidence>
<feature type="domain" description="Helicase C-terminal" evidence="5">
    <location>
        <begin position="935"/>
        <end position="1095"/>
    </location>
</feature>
<dbReference type="Pfam" id="PF00176">
    <property type="entry name" value="SNF2-rel_dom"/>
    <property type="match status" value="1"/>
</dbReference>
<dbReference type="InterPro" id="IPR014001">
    <property type="entry name" value="Helicase_ATP-bd"/>
</dbReference>
<dbReference type="GO" id="GO:0004386">
    <property type="term" value="F:helicase activity"/>
    <property type="evidence" value="ECO:0007669"/>
    <property type="project" value="UniProtKB-KW"/>
</dbReference>
<keyword evidence="7" id="KW-1185">Reference proteome</keyword>
<dbReference type="PANTHER" id="PTHR10799">
    <property type="entry name" value="SNF2/RAD54 HELICASE FAMILY"/>
    <property type="match status" value="1"/>
</dbReference>
<reference evidence="6 7" key="1">
    <citation type="submission" date="2020-06" db="EMBL/GenBank/DDBJ databases">
        <title>Actinokineospora xiongansis sp. nov., isolated from soil of Baiyangdian.</title>
        <authorList>
            <person name="Zhang X."/>
        </authorList>
    </citation>
    <scope>NUCLEOTIDE SEQUENCE [LARGE SCALE GENOMIC DNA]</scope>
    <source>
        <strain evidence="6 7">HBU206404</strain>
    </source>
</reference>
<keyword evidence="1" id="KW-0378">Hydrolase</keyword>
<dbReference type="Gene3D" id="3.40.50.300">
    <property type="entry name" value="P-loop containing nucleotide triphosphate hydrolases"/>
    <property type="match status" value="1"/>
</dbReference>
<dbReference type="InterPro" id="IPR038718">
    <property type="entry name" value="SNF2-like_sf"/>
</dbReference>
<organism evidence="6 7">
    <name type="scientific">Actinokineospora xionganensis</name>
    <dbReference type="NCBI Taxonomy" id="2684470"/>
    <lineage>
        <taxon>Bacteria</taxon>
        <taxon>Bacillati</taxon>
        <taxon>Actinomycetota</taxon>
        <taxon>Actinomycetes</taxon>
        <taxon>Pseudonocardiales</taxon>
        <taxon>Pseudonocardiaceae</taxon>
        <taxon>Actinokineospora</taxon>
    </lineage>
</organism>
<feature type="domain" description="SWIM-type" evidence="3">
    <location>
        <begin position="70"/>
        <end position="98"/>
    </location>
</feature>
<dbReference type="InterPro" id="IPR027417">
    <property type="entry name" value="P-loop_NTPase"/>
</dbReference>
<keyword evidence="6" id="KW-0547">Nucleotide-binding</keyword>
<dbReference type="Gene3D" id="3.40.50.10810">
    <property type="entry name" value="Tandem AAA-ATPase domain"/>
    <property type="match status" value="1"/>
</dbReference>
<feature type="domain" description="Helicase ATP-binding" evidence="4">
    <location>
        <begin position="651"/>
        <end position="814"/>
    </location>
</feature>
<keyword evidence="6" id="KW-0067">ATP-binding</keyword>